<dbReference type="Pfam" id="PF07690">
    <property type="entry name" value="MFS_1"/>
    <property type="match status" value="1"/>
</dbReference>
<evidence type="ECO:0000256" key="4">
    <source>
        <dbReference type="ARBA" id="ARBA00022692"/>
    </source>
</evidence>
<evidence type="ECO:0000313" key="9">
    <source>
        <dbReference type="Proteomes" id="UP001652740"/>
    </source>
</evidence>
<protein>
    <submittedName>
        <fullName evidence="10">Synaptic vesicle glycoprotein 2B-like isoform X1</fullName>
    </submittedName>
</protein>
<comment type="similarity">
    <text evidence="2">Belongs to the major facilitator superfamily.</text>
</comment>
<comment type="subcellular location">
    <subcellularLocation>
        <location evidence="1">Membrane</location>
        <topology evidence="1">Multi-pass membrane protein</topology>
    </subcellularLocation>
</comment>
<feature type="transmembrane region" description="Helical" evidence="7">
    <location>
        <begin position="109"/>
        <end position="127"/>
    </location>
</feature>
<sequence length="527" mass="58835">MSEANLSALADDDRDYVDAKEETPIKQINDALRACEFGRFNIQLLLTTLTGFIAGVAVSNTTSYLLPSAECDLNMSLLQKGFLNAAPYSGMLFSSIVAGFLTDTFGRKIFIHTGYGGIFIFTVIGGSSQNYEVLVTAKFFEGMLFAASFSACVTYTAEFCHNGIRDRVLMVQSSFIGVAQVVIALLSWGILKQEWTYSLFNGYFVLNTWNFYILIMSLWSLSGFLLYLFLPESPKYLVMQKRYSEARKILIRIYKTNTGNPAEMYPFKDIWKNQSKVGNKTNAIPEKKSALSHQIVEGLHNIKPMFHKPLVMYLAMICTMNFITMALYNVVRLWFPQVSTVVEHYTSTRNEDLCVMLDAYAKDEKLKVYNVTTEECIPNKSGDETYTNSLIIGCVCLLSMIVSSILVNKVGKKVLIISAGVICCCSTLGIRFANSKTIVVVLFALDTSVSQAIMALNQAIIVETFPTTTRTLGVSMIMMVGRIGTLVGNVTFPILLNMSCEIPFYTMFGFMICVLILAFFLPTKKKN</sequence>
<evidence type="ECO:0000313" key="10">
    <source>
        <dbReference type="RefSeq" id="XP_052755935.1"/>
    </source>
</evidence>
<feature type="transmembrane region" description="Helical" evidence="7">
    <location>
        <begin position="310"/>
        <end position="331"/>
    </location>
</feature>
<evidence type="ECO:0000256" key="3">
    <source>
        <dbReference type="ARBA" id="ARBA00022448"/>
    </source>
</evidence>
<dbReference type="Gene3D" id="1.20.1250.20">
    <property type="entry name" value="MFS general substrate transporter like domains"/>
    <property type="match status" value="1"/>
</dbReference>
<keyword evidence="6 7" id="KW-0472">Membrane</keyword>
<feature type="transmembrane region" description="Helical" evidence="7">
    <location>
        <begin position="139"/>
        <end position="157"/>
    </location>
</feature>
<feature type="transmembrane region" description="Helical" evidence="7">
    <location>
        <begin position="502"/>
        <end position="521"/>
    </location>
</feature>
<dbReference type="SUPFAM" id="SSF103473">
    <property type="entry name" value="MFS general substrate transporter"/>
    <property type="match status" value="1"/>
</dbReference>
<dbReference type="GeneID" id="113519340"/>
<feature type="transmembrane region" description="Helical" evidence="7">
    <location>
        <begin position="42"/>
        <end position="65"/>
    </location>
</feature>
<keyword evidence="3" id="KW-0813">Transport</keyword>
<dbReference type="PANTHER" id="PTHR23511">
    <property type="entry name" value="SYNAPTIC VESICLE GLYCOPROTEIN 2"/>
    <property type="match status" value="1"/>
</dbReference>
<evidence type="ECO:0000256" key="5">
    <source>
        <dbReference type="ARBA" id="ARBA00022989"/>
    </source>
</evidence>
<keyword evidence="9" id="KW-1185">Reference proteome</keyword>
<feature type="transmembrane region" description="Helical" evidence="7">
    <location>
        <begin position="414"/>
        <end position="432"/>
    </location>
</feature>
<evidence type="ECO:0000256" key="7">
    <source>
        <dbReference type="SAM" id="Phobius"/>
    </source>
</evidence>
<feature type="transmembrane region" description="Helical" evidence="7">
    <location>
        <begin position="211"/>
        <end position="230"/>
    </location>
</feature>
<feature type="transmembrane region" description="Helical" evidence="7">
    <location>
        <begin position="389"/>
        <end position="407"/>
    </location>
</feature>
<keyword evidence="4 7" id="KW-0812">Transmembrane</keyword>
<evidence type="ECO:0000256" key="6">
    <source>
        <dbReference type="ARBA" id="ARBA00023136"/>
    </source>
</evidence>
<dbReference type="InterPro" id="IPR020846">
    <property type="entry name" value="MFS_dom"/>
</dbReference>
<feature type="transmembrane region" description="Helical" evidence="7">
    <location>
        <begin position="169"/>
        <end position="191"/>
    </location>
</feature>
<evidence type="ECO:0000256" key="1">
    <source>
        <dbReference type="ARBA" id="ARBA00004141"/>
    </source>
</evidence>
<dbReference type="PROSITE" id="PS50850">
    <property type="entry name" value="MFS"/>
    <property type="match status" value="1"/>
</dbReference>
<feature type="transmembrane region" description="Helical" evidence="7">
    <location>
        <begin position="472"/>
        <end position="496"/>
    </location>
</feature>
<dbReference type="PANTHER" id="PTHR23511:SF36">
    <property type="entry name" value="EG:BACR7A4.13 PROTEIN-RELATED"/>
    <property type="match status" value="1"/>
</dbReference>
<feature type="domain" description="Major facilitator superfamily (MFS) profile" evidence="8">
    <location>
        <begin position="43"/>
        <end position="526"/>
    </location>
</feature>
<feature type="transmembrane region" description="Helical" evidence="7">
    <location>
        <begin position="438"/>
        <end position="460"/>
    </location>
</feature>
<name>A0ABM3MXK7_GALME</name>
<organism evidence="9 10">
    <name type="scientific">Galleria mellonella</name>
    <name type="common">Greater wax moth</name>
    <dbReference type="NCBI Taxonomy" id="7137"/>
    <lineage>
        <taxon>Eukaryota</taxon>
        <taxon>Metazoa</taxon>
        <taxon>Ecdysozoa</taxon>
        <taxon>Arthropoda</taxon>
        <taxon>Hexapoda</taxon>
        <taxon>Insecta</taxon>
        <taxon>Pterygota</taxon>
        <taxon>Neoptera</taxon>
        <taxon>Endopterygota</taxon>
        <taxon>Lepidoptera</taxon>
        <taxon>Glossata</taxon>
        <taxon>Ditrysia</taxon>
        <taxon>Pyraloidea</taxon>
        <taxon>Pyralidae</taxon>
        <taxon>Galleriinae</taxon>
        <taxon>Galleria</taxon>
    </lineage>
</organism>
<dbReference type="RefSeq" id="XP_052755935.1">
    <property type="nucleotide sequence ID" value="XM_052899975.1"/>
</dbReference>
<dbReference type="InterPro" id="IPR005828">
    <property type="entry name" value="MFS_sugar_transport-like"/>
</dbReference>
<feature type="transmembrane region" description="Helical" evidence="7">
    <location>
        <begin position="85"/>
        <end position="102"/>
    </location>
</feature>
<keyword evidence="5 7" id="KW-1133">Transmembrane helix</keyword>
<dbReference type="Proteomes" id="UP001652740">
    <property type="component" value="Unplaced"/>
</dbReference>
<dbReference type="Pfam" id="PF00083">
    <property type="entry name" value="Sugar_tr"/>
    <property type="match status" value="1"/>
</dbReference>
<gene>
    <name evidence="10" type="primary">LOC113519340</name>
</gene>
<reference evidence="10" key="1">
    <citation type="submission" date="2025-08" db="UniProtKB">
        <authorList>
            <consortium name="RefSeq"/>
        </authorList>
    </citation>
    <scope>IDENTIFICATION</scope>
    <source>
        <tissue evidence="10">Whole larvae</tissue>
    </source>
</reference>
<evidence type="ECO:0000259" key="8">
    <source>
        <dbReference type="PROSITE" id="PS50850"/>
    </source>
</evidence>
<evidence type="ECO:0000256" key="2">
    <source>
        <dbReference type="ARBA" id="ARBA00008335"/>
    </source>
</evidence>
<proteinExistence type="inferred from homology"/>
<dbReference type="InterPro" id="IPR011701">
    <property type="entry name" value="MFS"/>
</dbReference>
<accession>A0ABM3MXK7</accession>
<dbReference type="InterPro" id="IPR036259">
    <property type="entry name" value="MFS_trans_sf"/>
</dbReference>